<keyword evidence="1" id="KW-0802">TPR repeat</keyword>
<dbReference type="InterPro" id="IPR011990">
    <property type="entry name" value="TPR-like_helical_dom_sf"/>
</dbReference>
<dbReference type="PROSITE" id="PS50005">
    <property type="entry name" value="TPR"/>
    <property type="match status" value="1"/>
</dbReference>
<evidence type="ECO:0008006" key="4">
    <source>
        <dbReference type="Google" id="ProtNLM"/>
    </source>
</evidence>
<feature type="repeat" description="TPR" evidence="1">
    <location>
        <begin position="74"/>
        <end position="107"/>
    </location>
</feature>
<organism evidence="2 3">
    <name type="scientific">Psychrosphaera algicola</name>
    <dbReference type="NCBI Taxonomy" id="3023714"/>
    <lineage>
        <taxon>Bacteria</taxon>
        <taxon>Pseudomonadati</taxon>
        <taxon>Pseudomonadota</taxon>
        <taxon>Gammaproteobacteria</taxon>
        <taxon>Alteromonadales</taxon>
        <taxon>Pseudoalteromonadaceae</taxon>
        <taxon>Psychrosphaera</taxon>
    </lineage>
</organism>
<comment type="caution">
    <text evidence="2">The sequence shown here is derived from an EMBL/GenBank/DDBJ whole genome shotgun (WGS) entry which is preliminary data.</text>
</comment>
<dbReference type="Proteomes" id="UP001528411">
    <property type="component" value="Unassembled WGS sequence"/>
</dbReference>
<dbReference type="Gene3D" id="1.25.40.10">
    <property type="entry name" value="Tetratricopeptide repeat domain"/>
    <property type="match status" value="1"/>
</dbReference>
<dbReference type="RefSeq" id="WP_272179506.1">
    <property type="nucleotide sequence ID" value="NZ_JAQOMS010000002.1"/>
</dbReference>
<dbReference type="InterPro" id="IPR019734">
    <property type="entry name" value="TPR_rpt"/>
</dbReference>
<evidence type="ECO:0000256" key="1">
    <source>
        <dbReference type="PROSITE-ProRule" id="PRU00339"/>
    </source>
</evidence>
<proteinExistence type="predicted"/>
<dbReference type="EMBL" id="JAQOMS010000002">
    <property type="protein sequence ID" value="MDC2887700.1"/>
    <property type="molecule type" value="Genomic_DNA"/>
</dbReference>
<evidence type="ECO:0000313" key="2">
    <source>
        <dbReference type="EMBL" id="MDC2887700.1"/>
    </source>
</evidence>
<reference evidence="2 3" key="1">
    <citation type="submission" date="2023-01" db="EMBL/GenBank/DDBJ databases">
        <title>Psychrosphaera sp. nov., isolated from marine algae.</title>
        <authorList>
            <person name="Bayburt H."/>
            <person name="Choi B.J."/>
            <person name="Kim J.M."/>
            <person name="Choi D.G."/>
            <person name="Jeon C.O."/>
        </authorList>
    </citation>
    <scope>NUCLEOTIDE SEQUENCE [LARGE SCALE GENOMIC DNA]</scope>
    <source>
        <strain evidence="2 3">G1-22</strain>
    </source>
</reference>
<name>A0ABT5F840_9GAMM</name>
<protein>
    <recommendedName>
        <fullName evidence="4">Tetratricopeptide repeat protein</fullName>
    </recommendedName>
</protein>
<dbReference type="SUPFAM" id="SSF48452">
    <property type="entry name" value="TPR-like"/>
    <property type="match status" value="1"/>
</dbReference>
<sequence>MELATAKAELLSQTGRDDEAATVLYQLLFNKSGLIQAWQKLYGIFDRLIEHDDKSKLRAVEAAQRHITLNPHDPDVLCVAGEQILAYGDKQEATDCLKRAYELSPSDEYIMLTYVDRLVDLAQFDAALTCLVEYEKVSLVNFALARKVNVLTQLHKIDEALDAFTLLISNHCDIYGTLHHAYKSLNNHVPSEKLIELLSLQLENCGRMQSSLWADKFLLHNKRKPVNKLLVQIEAIQSQPSWAGAFSSILDYLHEKSEIPDDKMIADNKSRLHQDDQLVMRLMDVYIQAGHYYNVIHLFDGIDDLSKLPMAGFYNYAVCLLMLDRGQDASPIIHQGLQVDADHTLHNLLVWSHADNWIQTNQIVPEELNLIDQRELIATEQYIFDALNLMSDLEKSEKHNSILAIKPKLNELRNRYNVVAGMTVCDGFHRKCKTAIKALIAPQGIWQKLQFSWLLR</sequence>
<keyword evidence="3" id="KW-1185">Reference proteome</keyword>
<gene>
    <name evidence="2" type="ORF">PN838_01040</name>
</gene>
<evidence type="ECO:0000313" key="3">
    <source>
        <dbReference type="Proteomes" id="UP001528411"/>
    </source>
</evidence>
<accession>A0ABT5F840</accession>